<protein>
    <submittedName>
        <fullName evidence="1">Uncharacterized protein</fullName>
    </submittedName>
</protein>
<dbReference type="Proteomes" id="UP000886501">
    <property type="component" value="Unassembled WGS sequence"/>
</dbReference>
<evidence type="ECO:0000313" key="2">
    <source>
        <dbReference type="Proteomes" id="UP000886501"/>
    </source>
</evidence>
<comment type="caution">
    <text evidence="1">The sequence shown here is derived from an EMBL/GenBank/DDBJ whole genome shotgun (WGS) entry which is preliminary data.</text>
</comment>
<evidence type="ECO:0000313" key="1">
    <source>
        <dbReference type="EMBL" id="KAF9649871.1"/>
    </source>
</evidence>
<reference evidence="1" key="2">
    <citation type="journal article" date="2020" name="Nat. Commun.">
        <title>Large-scale genome sequencing of mycorrhizal fungi provides insights into the early evolution of symbiotic traits.</title>
        <authorList>
            <person name="Miyauchi S."/>
            <person name="Kiss E."/>
            <person name="Kuo A."/>
            <person name="Drula E."/>
            <person name="Kohler A."/>
            <person name="Sanchez-Garcia M."/>
            <person name="Morin E."/>
            <person name="Andreopoulos B."/>
            <person name="Barry K.W."/>
            <person name="Bonito G."/>
            <person name="Buee M."/>
            <person name="Carver A."/>
            <person name="Chen C."/>
            <person name="Cichocki N."/>
            <person name="Clum A."/>
            <person name="Culley D."/>
            <person name="Crous P.W."/>
            <person name="Fauchery L."/>
            <person name="Girlanda M."/>
            <person name="Hayes R.D."/>
            <person name="Keri Z."/>
            <person name="LaButti K."/>
            <person name="Lipzen A."/>
            <person name="Lombard V."/>
            <person name="Magnuson J."/>
            <person name="Maillard F."/>
            <person name="Murat C."/>
            <person name="Nolan M."/>
            <person name="Ohm R.A."/>
            <person name="Pangilinan J."/>
            <person name="Pereira M.F."/>
            <person name="Perotto S."/>
            <person name="Peter M."/>
            <person name="Pfister S."/>
            <person name="Riley R."/>
            <person name="Sitrit Y."/>
            <person name="Stielow J.B."/>
            <person name="Szollosi G."/>
            <person name="Zifcakova L."/>
            <person name="Stursova M."/>
            <person name="Spatafora J.W."/>
            <person name="Tedersoo L."/>
            <person name="Vaario L.M."/>
            <person name="Yamada A."/>
            <person name="Yan M."/>
            <person name="Wang P."/>
            <person name="Xu J."/>
            <person name="Bruns T."/>
            <person name="Baldrian P."/>
            <person name="Vilgalys R."/>
            <person name="Dunand C."/>
            <person name="Henrissat B."/>
            <person name="Grigoriev I.V."/>
            <person name="Hibbett D."/>
            <person name="Nagy L.G."/>
            <person name="Martin F.M."/>
        </authorList>
    </citation>
    <scope>NUCLEOTIDE SEQUENCE</scope>
    <source>
        <strain evidence="1">P2</strain>
    </source>
</reference>
<feature type="non-terminal residue" evidence="1">
    <location>
        <position position="1"/>
    </location>
</feature>
<sequence length="228" mass="25164">NRRAAVLILLFEKEGSLRVLLTTRSKTLRSHPGQTALPGGKYEETDGSLVATAYREAFEEIALDVESPHLRIVTTLPPFLSAKKLIVTPTIGLLTDPSVLDTLVPSPDEVDLIFDHPVKAFLDPTIAVGGNLAPVDSDPWVWEAELHDFHDFIPGLIIGHGYRMHRFRSTGSAITGLTADIMIFVAEVGYNVTTTFGRWAPTQLTPLESVLFVLRNEAEVYSEHHEPD</sequence>
<reference evidence="1" key="1">
    <citation type="submission" date="2019-10" db="EMBL/GenBank/DDBJ databases">
        <authorList>
            <consortium name="DOE Joint Genome Institute"/>
            <person name="Kuo A."/>
            <person name="Miyauchi S."/>
            <person name="Kiss E."/>
            <person name="Drula E."/>
            <person name="Kohler A."/>
            <person name="Sanchez-Garcia M."/>
            <person name="Andreopoulos B."/>
            <person name="Barry K.W."/>
            <person name="Bonito G."/>
            <person name="Buee M."/>
            <person name="Carver A."/>
            <person name="Chen C."/>
            <person name="Cichocki N."/>
            <person name="Clum A."/>
            <person name="Culley D."/>
            <person name="Crous P.W."/>
            <person name="Fauchery L."/>
            <person name="Girlanda M."/>
            <person name="Hayes R."/>
            <person name="Keri Z."/>
            <person name="Labutti K."/>
            <person name="Lipzen A."/>
            <person name="Lombard V."/>
            <person name="Magnuson J."/>
            <person name="Maillard F."/>
            <person name="Morin E."/>
            <person name="Murat C."/>
            <person name="Nolan M."/>
            <person name="Ohm R."/>
            <person name="Pangilinan J."/>
            <person name="Pereira M."/>
            <person name="Perotto S."/>
            <person name="Peter M."/>
            <person name="Riley R."/>
            <person name="Sitrit Y."/>
            <person name="Stielow B."/>
            <person name="Szollosi G."/>
            <person name="Zifcakova L."/>
            <person name="Stursova M."/>
            <person name="Spatafora J.W."/>
            <person name="Tedersoo L."/>
            <person name="Vaario L.-M."/>
            <person name="Yamada A."/>
            <person name="Yan M."/>
            <person name="Wang P."/>
            <person name="Xu J."/>
            <person name="Bruns T."/>
            <person name="Baldrian P."/>
            <person name="Vilgalys R."/>
            <person name="Henrissat B."/>
            <person name="Grigoriev I.V."/>
            <person name="Hibbett D."/>
            <person name="Nagy L.G."/>
            <person name="Martin F.M."/>
        </authorList>
    </citation>
    <scope>NUCLEOTIDE SEQUENCE</scope>
    <source>
        <strain evidence="1">P2</strain>
    </source>
</reference>
<accession>A0ACB6ZKE6</accession>
<name>A0ACB6ZKE6_THEGA</name>
<proteinExistence type="predicted"/>
<organism evidence="1 2">
    <name type="scientific">Thelephora ganbajun</name>
    <name type="common">Ganba fungus</name>
    <dbReference type="NCBI Taxonomy" id="370292"/>
    <lineage>
        <taxon>Eukaryota</taxon>
        <taxon>Fungi</taxon>
        <taxon>Dikarya</taxon>
        <taxon>Basidiomycota</taxon>
        <taxon>Agaricomycotina</taxon>
        <taxon>Agaricomycetes</taxon>
        <taxon>Thelephorales</taxon>
        <taxon>Thelephoraceae</taxon>
        <taxon>Thelephora</taxon>
    </lineage>
</organism>
<keyword evidence="2" id="KW-1185">Reference proteome</keyword>
<gene>
    <name evidence="1" type="ORF">BDM02DRAFT_3094075</name>
</gene>
<dbReference type="EMBL" id="MU117992">
    <property type="protein sequence ID" value="KAF9649871.1"/>
    <property type="molecule type" value="Genomic_DNA"/>
</dbReference>